<keyword evidence="8" id="KW-1185">Reference proteome</keyword>
<reference evidence="7" key="1">
    <citation type="journal article" date="2014" name="Int. J. Syst. Evol. Microbiol.">
        <title>Complete genome sequence of Corynebacterium casei LMG S-19264T (=DSM 44701T), isolated from a smear-ripened cheese.</title>
        <authorList>
            <consortium name="US DOE Joint Genome Institute (JGI-PGF)"/>
            <person name="Walter F."/>
            <person name="Albersmeier A."/>
            <person name="Kalinowski J."/>
            <person name="Ruckert C."/>
        </authorList>
    </citation>
    <scope>NUCLEOTIDE SEQUENCE</scope>
    <source>
        <strain evidence="7">CGMCC 1.15152</strain>
    </source>
</reference>
<keyword evidence="1 4" id="KW-0547">Nucleotide-binding</keyword>
<dbReference type="AlphaFoldDB" id="A0A917DJ43"/>
<dbReference type="SUPFAM" id="SSF52540">
    <property type="entry name" value="P-loop containing nucleoside triphosphate hydrolases"/>
    <property type="match status" value="1"/>
</dbReference>
<protein>
    <submittedName>
        <fullName evidence="7">Nucleotide-binding protein</fullName>
    </submittedName>
</protein>
<evidence type="ECO:0000256" key="3">
    <source>
        <dbReference type="ARBA" id="ARBA00023134"/>
    </source>
</evidence>
<dbReference type="RefSeq" id="WP_188712333.1">
    <property type="nucleotide sequence ID" value="NZ_BMHO01000001.1"/>
</dbReference>
<keyword evidence="3 4" id="KW-0342">GTP-binding</keyword>
<dbReference type="InterPro" id="IPR053930">
    <property type="entry name" value="RapZ-like_N"/>
</dbReference>
<dbReference type="PANTHER" id="PTHR30448">
    <property type="entry name" value="RNASE ADAPTER PROTEIN RAPZ"/>
    <property type="match status" value="1"/>
</dbReference>
<dbReference type="Gene3D" id="3.40.50.300">
    <property type="entry name" value="P-loop containing nucleotide triphosphate hydrolases"/>
    <property type="match status" value="1"/>
</dbReference>
<organism evidence="7 8">
    <name type="scientific">Microbacterium faecale</name>
    <dbReference type="NCBI Taxonomy" id="1804630"/>
    <lineage>
        <taxon>Bacteria</taxon>
        <taxon>Bacillati</taxon>
        <taxon>Actinomycetota</taxon>
        <taxon>Actinomycetes</taxon>
        <taxon>Micrococcales</taxon>
        <taxon>Microbacteriaceae</taxon>
        <taxon>Microbacterium</taxon>
    </lineage>
</organism>
<dbReference type="Pfam" id="PF03668">
    <property type="entry name" value="RapZ-like_N"/>
    <property type="match status" value="1"/>
</dbReference>
<feature type="domain" description="RapZ-like N-terminal" evidence="5">
    <location>
        <begin position="14"/>
        <end position="165"/>
    </location>
</feature>
<evidence type="ECO:0000256" key="2">
    <source>
        <dbReference type="ARBA" id="ARBA00022840"/>
    </source>
</evidence>
<comment type="caution">
    <text evidence="7">The sequence shown here is derived from an EMBL/GenBank/DDBJ whole genome shotgun (WGS) entry which is preliminary data.</text>
</comment>
<accession>A0A917DJ43</accession>
<dbReference type="InterPro" id="IPR005337">
    <property type="entry name" value="RapZ-like"/>
</dbReference>
<dbReference type="Proteomes" id="UP000633205">
    <property type="component" value="Unassembled WGS sequence"/>
</dbReference>
<evidence type="ECO:0000259" key="5">
    <source>
        <dbReference type="Pfam" id="PF03668"/>
    </source>
</evidence>
<dbReference type="PANTHER" id="PTHR30448:SF0">
    <property type="entry name" value="RNASE ADAPTER PROTEIN RAPZ"/>
    <property type="match status" value="1"/>
</dbReference>
<sequence>MVASVNGATENQGELLIVTGMSGAGRTTVANALEDHGWYVVDNLPPQMLRPLLELAGRVDGQLPRVAAVVDVRGGEMFAELQSIVHQLRELGNLRIIFLDASDDVLVRRFEQVRRPHPLQGDGTILDGIREERRLVQSIRERSDVTIDTSTLNVHQLASRVSGLFDEDGAPRHRTTILSFGFKYGLPVDADLVADMRFLPNPFWDEQLRGLTGEDDAVSAFVLAQEGAEEFLDAYVAAVRPILAGYQRENKTHSTIAVGCTGGKHRSVAMARALGERLAADPDLQVRVRHRDLGRE</sequence>
<dbReference type="InterPro" id="IPR027417">
    <property type="entry name" value="P-loop_NTPase"/>
</dbReference>
<dbReference type="EMBL" id="BMHO01000001">
    <property type="protein sequence ID" value="GGD41263.1"/>
    <property type="molecule type" value="Genomic_DNA"/>
</dbReference>
<name>A0A917DJ43_9MICO</name>
<reference evidence="7" key="2">
    <citation type="submission" date="2020-09" db="EMBL/GenBank/DDBJ databases">
        <authorList>
            <person name="Sun Q."/>
            <person name="Zhou Y."/>
        </authorList>
    </citation>
    <scope>NUCLEOTIDE SEQUENCE</scope>
    <source>
        <strain evidence="7">CGMCC 1.15152</strain>
    </source>
</reference>
<dbReference type="InterPro" id="IPR053931">
    <property type="entry name" value="RapZ_C"/>
</dbReference>
<evidence type="ECO:0000256" key="4">
    <source>
        <dbReference type="HAMAP-Rule" id="MF_00636"/>
    </source>
</evidence>
<proteinExistence type="inferred from homology"/>
<evidence type="ECO:0000256" key="1">
    <source>
        <dbReference type="ARBA" id="ARBA00022741"/>
    </source>
</evidence>
<evidence type="ECO:0000313" key="7">
    <source>
        <dbReference type="EMBL" id="GGD41263.1"/>
    </source>
</evidence>
<dbReference type="HAMAP" id="MF_00636">
    <property type="entry name" value="RapZ_like"/>
    <property type="match status" value="1"/>
</dbReference>
<dbReference type="GO" id="GO:0005524">
    <property type="term" value="F:ATP binding"/>
    <property type="evidence" value="ECO:0007669"/>
    <property type="project" value="UniProtKB-UniRule"/>
</dbReference>
<dbReference type="NCBIfam" id="NF003828">
    <property type="entry name" value="PRK05416.1"/>
    <property type="match status" value="1"/>
</dbReference>
<feature type="domain" description="RapZ C-terminal" evidence="6">
    <location>
        <begin position="176"/>
        <end position="293"/>
    </location>
</feature>
<evidence type="ECO:0000313" key="8">
    <source>
        <dbReference type="Proteomes" id="UP000633205"/>
    </source>
</evidence>
<dbReference type="PIRSF" id="PIRSF005052">
    <property type="entry name" value="P-loopkin"/>
    <property type="match status" value="1"/>
</dbReference>
<feature type="binding site" evidence="4">
    <location>
        <begin position="20"/>
        <end position="27"/>
    </location>
    <ligand>
        <name>ATP</name>
        <dbReference type="ChEBI" id="CHEBI:30616"/>
    </ligand>
</feature>
<keyword evidence="2 4" id="KW-0067">ATP-binding</keyword>
<dbReference type="GO" id="GO:0005525">
    <property type="term" value="F:GTP binding"/>
    <property type="evidence" value="ECO:0007669"/>
    <property type="project" value="UniProtKB-UniRule"/>
</dbReference>
<gene>
    <name evidence="7" type="ORF">GCM10010915_22750</name>
</gene>
<evidence type="ECO:0000259" key="6">
    <source>
        <dbReference type="Pfam" id="PF22740"/>
    </source>
</evidence>
<feature type="binding site" evidence="4">
    <location>
        <begin position="71"/>
        <end position="74"/>
    </location>
    <ligand>
        <name>GTP</name>
        <dbReference type="ChEBI" id="CHEBI:37565"/>
    </ligand>
</feature>
<dbReference type="Pfam" id="PF22740">
    <property type="entry name" value="PapZ_C"/>
    <property type="match status" value="1"/>
</dbReference>